<dbReference type="AlphaFoldDB" id="A0AAD7I9F6"/>
<feature type="compositionally biased region" description="Low complexity" evidence="1">
    <location>
        <begin position="118"/>
        <end position="129"/>
    </location>
</feature>
<feature type="region of interest" description="Disordered" evidence="1">
    <location>
        <begin position="1"/>
        <end position="65"/>
    </location>
</feature>
<evidence type="ECO:0000313" key="3">
    <source>
        <dbReference type="Proteomes" id="UP001215598"/>
    </source>
</evidence>
<comment type="caution">
    <text evidence="2">The sequence shown here is derived from an EMBL/GenBank/DDBJ whole genome shotgun (WGS) entry which is preliminary data.</text>
</comment>
<reference evidence="2" key="1">
    <citation type="submission" date="2023-03" db="EMBL/GenBank/DDBJ databases">
        <title>Massive genome expansion in bonnet fungi (Mycena s.s.) driven by repeated elements and novel gene families across ecological guilds.</title>
        <authorList>
            <consortium name="Lawrence Berkeley National Laboratory"/>
            <person name="Harder C.B."/>
            <person name="Miyauchi S."/>
            <person name="Viragh M."/>
            <person name="Kuo A."/>
            <person name="Thoen E."/>
            <person name="Andreopoulos B."/>
            <person name="Lu D."/>
            <person name="Skrede I."/>
            <person name="Drula E."/>
            <person name="Henrissat B."/>
            <person name="Morin E."/>
            <person name="Kohler A."/>
            <person name="Barry K."/>
            <person name="LaButti K."/>
            <person name="Morin E."/>
            <person name="Salamov A."/>
            <person name="Lipzen A."/>
            <person name="Mereny Z."/>
            <person name="Hegedus B."/>
            <person name="Baldrian P."/>
            <person name="Stursova M."/>
            <person name="Weitz H."/>
            <person name="Taylor A."/>
            <person name="Grigoriev I.V."/>
            <person name="Nagy L.G."/>
            <person name="Martin F."/>
            <person name="Kauserud H."/>
        </authorList>
    </citation>
    <scope>NUCLEOTIDE SEQUENCE</scope>
    <source>
        <strain evidence="2">CBHHK182m</strain>
    </source>
</reference>
<protein>
    <submittedName>
        <fullName evidence="2">Uncharacterized protein</fullName>
    </submittedName>
</protein>
<organism evidence="2 3">
    <name type="scientific">Mycena metata</name>
    <dbReference type="NCBI Taxonomy" id="1033252"/>
    <lineage>
        <taxon>Eukaryota</taxon>
        <taxon>Fungi</taxon>
        <taxon>Dikarya</taxon>
        <taxon>Basidiomycota</taxon>
        <taxon>Agaricomycotina</taxon>
        <taxon>Agaricomycetes</taxon>
        <taxon>Agaricomycetidae</taxon>
        <taxon>Agaricales</taxon>
        <taxon>Marasmiineae</taxon>
        <taxon>Mycenaceae</taxon>
        <taxon>Mycena</taxon>
    </lineage>
</organism>
<proteinExistence type="predicted"/>
<dbReference type="Proteomes" id="UP001215598">
    <property type="component" value="Unassembled WGS sequence"/>
</dbReference>
<feature type="compositionally biased region" description="Polar residues" evidence="1">
    <location>
        <begin position="835"/>
        <end position="847"/>
    </location>
</feature>
<accession>A0AAD7I9F6</accession>
<keyword evidence="3" id="KW-1185">Reference proteome</keyword>
<evidence type="ECO:0000313" key="2">
    <source>
        <dbReference type="EMBL" id="KAJ7737995.1"/>
    </source>
</evidence>
<gene>
    <name evidence="2" type="ORF">B0H16DRAFT_1762096</name>
</gene>
<feature type="region of interest" description="Disordered" evidence="1">
    <location>
        <begin position="778"/>
        <end position="918"/>
    </location>
</feature>
<sequence length="970" mass="107938">MASAPTKRRMGCEKGRGGGGFVNERQHRDSAKPRWMLAPTAVSGDKERDDEGEDEGGNREEWNINAPHREVGVYGWYEISSSEADWGSNDSSMNSSDSSMVDITQYEISSSEAADWGSNDSSMNSSDSSTVDITQYEISSSEADWGSNDSSMNSSGSSAVDLAQHEISSAEAKTFLGWEWQKSSTVWLDEGVSSKVCHFSPPLEVSKRTRVSHIECVTGLPSQFPIPSQATAFLIDVTNIPHLNPDSTVDAILKDQDVHSWGGSTGSRSKVDAYVPGFFSIALIPRPASPVVVRSQHAAELPARVKFYHSSNQYPIGDAVQSIRQPTGAVAAGKKGRNVCPFNHIKEGRPFEAKVIHIACKADLFVFVPHEDKHPALARKCIVVPDHAHPYRHSVPPPSKVTHAVAEKYRECVRKFGLANSTKEILGGLTPSLYHLALVSRDTKTRLINEVKSEPGNQTKQENQTVESYVAAQRGLPDETRYIYFSEREGRTTIFGIHHGIIKYIHKVRTLDCDTTFKPVVGKTDVYEINGWMPGINAELTLGRVWIKFHDHRSFQLVWEELLSLVKRLTNQRLGFKALHRSGTLLGFNADMEAAPLLGMADALLSTIDLKSVAEEVGGDPISLLKLITRITSNGSFSLSGFTSSDGHCSGLPDLSHLPHEDQDRVSSFMYLETPEDVEEFKLWIRSLPDPNDVILHWWEHKEMHEWLLPAAIECLTDMASDDWHVIEATTNFGEAQHKANNAQTGINMGLVESFIQYEILDTRRAAEIETMLQSGNLHNPRNEVSHRYANRNRRRVHATEKVKHARVEQEDLRAAEEAVADAQAHLKQMRAESNVWSNPQSSNSSGRVPPRPRKSQSAKSVHPDTPVSDVRENIGDAILPVSESTLGEHETSPNRKRPASTSLESDMPPKRLKLGPLKGWGVQRNGVNLSAIEYAQNHWNNYGTFTTNKHRLQARMEFFASRFGSSEWL</sequence>
<feature type="region of interest" description="Disordered" evidence="1">
    <location>
        <begin position="112"/>
        <end position="131"/>
    </location>
</feature>
<feature type="compositionally biased region" description="Basic and acidic residues" evidence="1">
    <location>
        <begin position="56"/>
        <end position="65"/>
    </location>
</feature>
<evidence type="ECO:0000256" key="1">
    <source>
        <dbReference type="SAM" id="MobiDB-lite"/>
    </source>
</evidence>
<dbReference type="EMBL" id="JARKIB010000114">
    <property type="protein sequence ID" value="KAJ7737995.1"/>
    <property type="molecule type" value="Genomic_DNA"/>
</dbReference>
<name>A0AAD7I9F6_9AGAR</name>
<feature type="compositionally biased region" description="Basic and acidic residues" evidence="1">
    <location>
        <begin position="798"/>
        <end position="817"/>
    </location>
</feature>